<dbReference type="GeneID" id="57475829"/>
<organism evidence="2 3">
    <name type="scientific">Pseudomonas protegens (strain DSM 19095 / LMG 27888 / CFBP 6595 / CHA0)</name>
    <dbReference type="NCBI Taxonomy" id="1124983"/>
    <lineage>
        <taxon>Bacteria</taxon>
        <taxon>Pseudomonadati</taxon>
        <taxon>Pseudomonadota</taxon>
        <taxon>Gammaproteobacteria</taxon>
        <taxon>Pseudomonadales</taxon>
        <taxon>Pseudomonadaceae</taxon>
        <taxon>Pseudomonas</taxon>
    </lineage>
</organism>
<accession>A0A2C9ELR6</accession>
<feature type="domain" description="Bacteriophage T5 Orf172 DNA-binding" evidence="1">
    <location>
        <begin position="26"/>
        <end position="126"/>
    </location>
</feature>
<gene>
    <name evidence="2" type="ORF">PFLCHA0_c28360</name>
</gene>
<proteinExistence type="predicted"/>
<protein>
    <recommendedName>
        <fullName evidence="1">Bacteriophage T5 Orf172 DNA-binding domain-containing protein</fullName>
    </recommendedName>
</protein>
<dbReference type="Pfam" id="PF10544">
    <property type="entry name" value="T5orf172"/>
    <property type="match status" value="1"/>
</dbReference>
<reference evidence="3" key="1">
    <citation type="journal article" date="2014" name="Genome Announc.">
        <title>Full-genome sequence of the plant growth-promoting bacterium Pseudomonas protegens CHA0.</title>
        <authorList>
            <person name="Jousset A."/>
            <person name="Schuldes J."/>
            <person name="Keel C."/>
            <person name="Maurhofer M."/>
            <person name="Daniel R."/>
            <person name="Scheu S."/>
            <person name="Thuermer A."/>
        </authorList>
    </citation>
    <scope>NUCLEOTIDE SEQUENCE [LARGE SCALE GENOMIC DNA]</scope>
    <source>
        <strain evidence="3">DSM 19095 / LMG 27888 / CFBP 6595 / CHA0</strain>
    </source>
</reference>
<dbReference type="RefSeq" id="WP_015635452.1">
    <property type="nucleotide sequence ID" value="NC_021237.1"/>
</dbReference>
<evidence type="ECO:0000313" key="3">
    <source>
        <dbReference type="Proteomes" id="UP000013940"/>
    </source>
</evidence>
<evidence type="ECO:0000259" key="1">
    <source>
        <dbReference type="Pfam" id="PF10544"/>
    </source>
</evidence>
<name>A0A2C9ELR6_PSEPH</name>
<dbReference type="InterPro" id="IPR018306">
    <property type="entry name" value="Phage_T5_Orf172_DNA-bd"/>
</dbReference>
<dbReference type="EMBL" id="CP003190">
    <property type="protein sequence ID" value="AGL84606.1"/>
    <property type="molecule type" value="Genomic_DNA"/>
</dbReference>
<dbReference type="AlphaFoldDB" id="A0A2C9ELR6"/>
<dbReference type="HOGENOM" id="CLU_1340811_0_0_6"/>
<sequence>MDLDFDDEEAQFNEYYADCTPALYAWLYIAIDIRDMGLTKIGLTTKRTPQQRIAEGKTYNPFLTLFTVYELSKCSNGTSRRELSDIERYIHSRSVFGEPIKHLDTGRDSEWFPIHPEEAEAQVDWILARRGFSVGGKNLYSHYERDQKFNGIDVQRMRQIKKIFRPNPRDLHDRADKAGMDFHDYRDYHAFLQQFHARDAEGKIYL</sequence>
<dbReference type="Proteomes" id="UP000013940">
    <property type="component" value="Chromosome"/>
</dbReference>
<evidence type="ECO:0000313" key="2">
    <source>
        <dbReference type="EMBL" id="AGL84606.1"/>
    </source>
</evidence>
<dbReference type="KEGG" id="pprc:PFLCHA0_c28360"/>